<protein>
    <submittedName>
        <fullName evidence="1">Chemosensory protein</fullName>
    </submittedName>
</protein>
<dbReference type="SUPFAM" id="SSF47565">
    <property type="entry name" value="Insect pheromone/odorant-binding proteins"/>
    <property type="match status" value="1"/>
</dbReference>
<dbReference type="GO" id="GO:0007608">
    <property type="term" value="P:sensory perception of smell"/>
    <property type="evidence" value="ECO:0007669"/>
    <property type="project" value="TreeGrafter"/>
</dbReference>
<name>A0A109ZX69_BLAGE</name>
<dbReference type="Pfam" id="PF01395">
    <property type="entry name" value="PBP_GOBP"/>
    <property type="match status" value="1"/>
</dbReference>
<dbReference type="CDD" id="cd23992">
    <property type="entry name" value="PBP_GOBP"/>
    <property type="match status" value="1"/>
</dbReference>
<dbReference type="SMART" id="SM00708">
    <property type="entry name" value="PhBP"/>
    <property type="match status" value="1"/>
</dbReference>
<proteinExistence type="evidence at transcript level"/>
<dbReference type="AlphaFoldDB" id="A0A109ZX69"/>
<evidence type="ECO:0000313" key="1">
    <source>
        <dbReference type="EMBL" id="AMA98136.1"/>
    </source>
</evidence>
<dbReference type="GO" id="GO:0042048">
    <property type="term" value="P:olfactory behavior"/>
    <property type="evidence" value="ECO:0007669"/>
    <property type="project" value="TreeGrafter"/>
</dbReference>
<dbReference type="EMBL" id="KT381645">
    <property type="protein sequence ID" value="AMA98136.1"/>
    <property type="molecule type" value="mRNA"/>
</dbReference>
<dbReference type="PANTHER" id="PTHR21364:SF2">
    <property type="entry name" value="GENERAL ODORANT-BINDING PROTEIN 19A"/>
    <property type="match status" value="1"/>
</dbReference>
<accession>A0A109ZX69</accession>
<reference evidence="1" key="1">
    <citation type="submission" date="2015-08" db="EMBL/GenBank/DDBJ databases">
        <title>Transcriptome-Based Identification and Expression Profiles of Chemosensory Genes in German Cockroach, Blattella germanica.</title>
        <authorList>
            <person name="Niu D.-J."/>
        </authorList>
    </citation>
    <scope>NUCLEOTIDE SEQUENCE</scope>
</reference>
<dbReference type="PANTHER" id="PTHR21364">
    <property type="entry name" value="GENERAL ODORANT-BINDING PROTEIN 19A"/>
    <property type="match status" value="1"/>
</dbReference>
<organism evidence="1">
    <name type="scientific">Blattella germanica</name>
    <name type="common">German cockroach</name>
    <name type="synonym">Blatta germanica</name>
    <dbReference type="NCBI Taxonomy" id="6973"/>
    <lineage>
        <taxon>Eukaryota</taxon>
        <taxon>Metazoa</taxon>
        <taxon>Ecdysozoa</taxon>
        <taxon>Arthropoda</taxon>
        <taxon>Hexapoda</taxon>
        <taxon>Insecta</taxon>
        <taxon>Pterygota</taxon>
        <taxon>Neoptera</taxon>
        <taxon>Polyneoptera</taxon>
        <taxon>Dictyoptera</taxon>
        <taxon>Blattodea</taxon>
        <taxon>Blaberoidea</taxon>
        <taxon>Blattellidae</taxon>
        <taxon>Blattella</taxon>
    </lineage>
</organism>
<dbReference type="GO" id="GO:0005576">
    <property type="term" value="C:extracellular region"/>
    <property type="evidence" value="ECO:0007669"/>
    <property type="project" value="TreeGrafter"/>
</dbReference>
<dbReference type="InterPro" id="IPR006170">
    <property type="entry name" value="PBP/GOBP"/>
</dbReference>
<sequence length="111" mass="12406">MVKDICIRKTAVDPEKVEQATNGNIPEDDNFKCFTKCLLEMLQAIRGDQYNSDGLIRMIKVLLPTDLGTRAITAIQQCNNAGDGLENICDVTYSIVVCFYKTDPEFLSLIL</sequence>
<dbReference type="GO" id="GO:0035275">
    <property type="term" value="F:dibutyl phthalate binding"/>
    <property type="evidence" value="ECO:0007669"/>
    <property type="project" value="TreeGrafter"/>
</dbReference>
<dbReference type="Gene3D" id="1.10.238.20">
    <property type="entry name" value="Pheromone/general odorant binding protein domain"/>
    <property type="match status" value="1"/>
</dbReference>
<dbReference type="GO" id="GO:0005549">
    <property type="term" value="F:odorant binding"/>
    <property type="evidence" value="ECO:0007669"/>
    <property type="project" value="InterPro"/>
</dbReference>
<dbReference type="InterPro" id="IPR036728">
    <property type="entry name" value="PBP_GOBP_sf"/>
</dbReference>